<dbReference type="InterPro" id="IPR051269">
    <property type="entry name" value="Fe-S_cluster_ET"/>
</dbReference>
<dbReference type="GO" id="GO:0009055">
    <property type="term" value="F:electron transfer activity"/>
    <property type="evidence" value="ECO:0007669"/>
    <property type="project" value="UniProtKB-UniRule"/>
</dbReference>
<dbReference type="SUPFAM" id="SSF54862">
    <property type="entry name" value="4Fe-4S ferredoxins"/>
    <property type="match status" value="1"/>
</dbReference>
<evidence type="ECO:0000256" key="6">
    <source>
        <dbReference type="ARBA" id="ARBA00023014"/>
    </source>
</evidence>
<evidence type="ECO:0000256" key="4">
    <source>
        <dbReference type="ARBA" id="ARBA00022982"/>
    </source>
</evidence>
<comment type="function">
    <text evidence="8">Ferredoxins are iron-sulfur proteins that transfer electrons in a wide variety of metabolic reactions.</text>
</comment>
<evidence type="ECO:0000256" key="3">
    <source>
        <dbReference type="ARBA" id="ARBA00022723"/>
    </source>
</evidence>
<dbReference type="PRINTS" id="PR00352">
    <property type="entry name" value="3FE4SFRDOXIN"/>
</dbReference>
<sequence length="65" mass="6860">MKIIADADKCVGSGQCVFTEPGLFDQSEDEGTVVVLNAEPEGELLVRRAHEAVDNCPGQALSLAD</sequence>
<keyword evidence="4 8" id="KW-0249">Electron transport</keyword>
<evidence type="ECO:0000256" key="1">
    <source>
        <dbReference type="ARBA" id="ARBA00001927"/>
    </source>
</evidence>
<dbReference type="GO" id="GO:0005506">
    <property type="term" value="F:iron ion binding"/>
    <property type="evidence" value="ECO:0007669"/>
    <property type="project" value="UniProtKB-UniRule"/>
</dbReference>
<dbReference type="InterPro" id="IPR001080">
    <property type="entry name" value="3Fe4S_ferredoxin"/>
</dbReference>
<evidence type="ECO:0000256" key="2">
    <source>
        <dbReference type="ARBA" id="ARBA00022448"/>
    </source>
</evidence>
<dbReference type="EMBL" id="KY593296">
    <property type="protein sequence ID" value="ASZ00165.1"/>
    <property type="molecule type" value="Genomic_DNA"/>
</dbReference>
<keyword evidence="5 8" id="KW-0408">Iron</keyword>
<protein>
    <recommendedName>
        <fullName evidence="8">Ferredoxin</fullName>
    </recommendedName>
</protein>
<proteinExistence type="predicted"/>
<dbReference type="AlphaFoldDB" id="A0A286SC02"/>
<keyword evidence="6 8" id="KW-0411">Iron-sulfur</keyword>
<organism evidence="9">
    <name type="scientific">Streptomyces spectabilis</name>
    <dbReference type="NCBI Taxonomy" id="68270"/>
    <lineage>
        <taxon>Bacteria</taxon>
        <taxon>Bacillati</taxon>
        <taxon>Actinomycetota</taxon>
        <taxon>Actinomycetes</taxon>
        <taxon>Kitasatosporales</taxon>
        <taxon>Streptomycetaceae</taxon>
        <taxon>Streptomyces</taxon>
    </lineage>
</organism>
<reference evidence="9" key="1">
    <citation type="journal article" date="2017" name="ACS Chem. Biol.">
        <title>Functional Analysis of Cytochrome P450s Involved in Streptovaricin Biosynthesis and Generation of Anti-MRSA Analogues.</title>
        <authorList>
            <person name="Liu Y."/>
            <person name="Chen X."/>
            <person name="Li Z."/>
            <person name="Xu W."/>
            <person name="Tao W."/>
            <person name="Wu J."/>
            <person name="Yang J."/>
            <person name="Deng Z."/>
            <person name="Sun Y."/>
        </authorList>
    </citation>
    <scope>NUCLEOTIDE SEQUENCE</scope>
    <source>
        <strain evidence="9">CCTCC M2017417</strain>
    </source>
</reference>
<dbReference type="PANTHER" id="PTHR36923">
    <property type="entry name" value="FERREDOXIN"/>
    <property type="match status" value="1"/>
</dbReference>
<comment type="cofactor">
    <cofactor evidence="1">
        <name>[3Fe-4S] cluster</name>
        <dbReference type="ChEBI" id="CHEBI:21137"/>
    </cofactor>
</comment>
<dbReference type="PANTHER" id="PTHR36923:SF3">
    <property type="entry name" value="FERREDOXIN"/>
    <property type="match status" value="1"/>
</dbReference>
<accession>A0A286SC02</accession>
<evidence type="ECO:0000256" key="8">
    <source>
        <dbReference type="RuleBase" id="RU368020"/>
    </source>
</evidence>
<evidence type="ECO:0000313" key="9">
    <source>
        <dbReference type="EMBL" id="ASZ00165.1"/>
    </source>
</evidence>
<dbReference type="Pfam" id="PF13370">
    <property type="entry name" value="Fer4_13"/>
    <property type="match status" value="1"/>
</dbReference>
<name>A0A286SC02_STRST</name>
<keyword evidence="2 8" id="KW-0813">Transport</keyword>
<keyword evidence="7" id="KW-0003">3Fe-4S</keyword>
<dbReference type="GO" id="GO:0051538">
    <property type="term" value="F:3 iron, 4 sulfur cluster binding"/>
    <property type="evidence" value="ECO:0007669"/>
    <property type="project" value="UniProtKB-KW"/>
</dbReference>
<dbReference type="Gene3D" id="3.30.70.20">
    <property type="match status" value="1"/>
</dbReference>
<evidence type="ECO:0000256" key="7">
    <source>
        <dbReference type="ARBA" id="ARBA00023291"/>
    </source>
</evidence>
<evidence type="ECO:0000256" key="5">
    <source>
        <dbReference type="ARBA" id="ARBA00023004"/>
    </source>
</evidence>
<keyword evidence="3 8" id="KW-0479">Metal-binding</keyword>